<dbReference type="SUPFAM" id="SSF102114">
    <property type="entry name" value="Radical SAM enzymes"/>
    <property type="match status" value="1"/>
</dbReference>
<dbReference type="Pfam" id="PF06463">
    <property type="entry name" value="Mob_synth_C"/>
    <property type="match status" value="1"/>
</dbReference>
<evidence type="ECO:0000256" key="5">
    <source>
        <dbReference type="ARBA" id="ARBA00022741"/>
    </source>
</evidence>
<dbReference type="GO" id="GO:0046872">
    <property type="term" value="F:metal ion binding"/>
    <property type="evidence" value="ECO:0007669"/>
    <property type="project" value="UniProtKB-KW"/>
</dbReference>
<reference evidence="14 15" key="1">
    <citation type="submission" date="2020-08" db="EMBL/GenBank/DDBJ databases">
        <title>Genomic Encyclopedia of Type Strains, Phase III (KMG-III): the genomes of soil and plant-associated and newly described type strains.</title>
        <authorList>
            <person name="Whitman W."/>
        </authorList>
    </citation>
    <scope>NUCLEOTIDE SEQUENCE [LARGE SCALE GENOMIC DNA]</scope>
    <source>
        <strain evidence="14 15">CECT 4462</strain>
    </source>
</reference>
<accession>A0A839SX64</accession>
<evidence type="ECO:0000256" key="10">
    <source>
        <dbReference type="ARBA" id="ARBA00023239"/>
    </source>
</evidence>
<comment type="similarity">
    <text evidence="12">Belongs to the radical SAM superfamily. MoaA family.</text>
</comment>
<gene>
    <name evidence="12" type="primary">moaA</name>
    <name evidence="14" type="ORF">FHR87_000321</name>
</gene>
<feature type="binding site" evidence="12">
    <location>
        <position position="255"/>
    </location>
    <ligand>
        <name>[4Fe-4S] cluster</name>
        <dbReference type="ChEBI" id="CHEBI:49883"/>
        <label>2</label>
        <note>4Fe-4S-substrate</note>
    </ligand>
</feature>
<keyword evidence="10 12" id="KW-0456">Lyase</keyword>
<feature type="binding site" evidence="12">
    <location>
        <position position="269"/>
    </location>
    <ligand>
        <name>[4Fe-4S] cluster</name>
        <dbReference type="ChEBI" id="CHEBI:49883"/>
        <label>2</label>
        <note>4Fe-4S-substrate</note>
    </ligand>
</feature>
<comment type="caution">
    <text evidence="14">The sequence shown here is derived from an EMBL/GenBank/DDBJ whole genome shotgun (WGS) entry which is preliminary data.</text>
</comment>
<comment type="cofactor">
    <cofactor evidence="12">
        <name>[4Fe-4S] cluster</name>
        <dbReference type="ChEBI" id="CHEBI:49883"/>
    </cofactor>
    <text evidence="12">Binds 2 [4Fe-4S] clusters. Binds 1 [4Fe-4S] cluster coordinated with 3 cysteines and an exchangeable S-adenosyl-L-methionine and 1 [4Fe-4S] cluster coordinated with 3 cysteines and the GTP-derived substrate.</text>
</comment>
<dbReference type="SFLD" id="SFLDG01386">
    <property type="entry name" value="main_SPASM_domain-containing"/>
    <property type="match status" value="1"/>
</dbReference>
<feature type="binding site" evidence="12">
    <location>
        <position position="15"/>
    </location>
    <ligand>
        <name>GTP</name>
        <dbReference type="ChEBI" id="CHEBI:37565"/>
    </ligand>
</feature>
<dbReference type="SFLD" id="SFLDG01067">
    <property type="entry name" value="SPASM/twitch_domain_containing"/>
    <property type="match status" value="1"/>
</dbReference>
<dbReference type="PANTHER" id="PTHR22960">
    <property type="entry name" value="MOLYBDOPTERIN COFACTOR SYNTHESIS PROTEIN A"/>
    <property type="match status" value="1"/>
</dbReference>
<evidence type="ECO:0000313" key="14">
    <source>
        <dbReference type="EMBL" id="MBB3101961.1"/>
    </source>
</evidence>
<dbReference type="Proteomes" id="UP000549250">
    <property type="component" value="Unassembled WGS sequence"/>
</dbReference>
<dbReference type="PROSITE" id="PS01305">
    <property type="entry name" value="MOAA_NIFB_PQQE"/>
    <property type="match status" value="1"/>
</dbReference>
<evidence type="ECO:0000256" key="12">
    <source>
        <dbReference type="HAMAP-Rule" id="MF_01225"/>
    </source>
</evidence>
<evidence type="ECO:0000256" key="9">
    <source>
        <dbReference type="ARBA" id="ARBA00023150"/>
    </source>
</evidence>
<evidence type="ECO:0000256" key="11">
    <source>
        <dbReference type="ARBA" id="ARBA00048697"/>
    </source>
</evidence>
<dbReference type="CDD" id="cd21117">
    <property type="entry name" value="Twitch_MoaA"/>
    <property type="match status" value="1"/>
</dbReference>
<dbReference type="CDD" id="cd01335">
    <property type="entry name" value="Radical_SAM"/>
    <property type="match status" value="1"/>
</dbReference>
<keyword evidence="7 12" id="KW-0411">Iron-sulfur</keyword>
<evidence type="ECO:0000313" key="15">
    <source>
        <dbReference type="Proteomes" id="UP000549250"/>
    </source>
</evidence>
<feature type="binding site" evidence="12">
    <location>
        <position position="64"/>
    </location>
    <ligand>
        <name>GTP</name>
        <dbReference type="ChEBI" id="CHEBI:37565"/>
    </ligand>
</feature>
<dbReference type="PROSITE" id="PS51918">
    <property type="entry name" value="RADICAL_SAM"/>
    <property type="match status" value="1"/>
</dbReference>
<dbReference type="InterPro" id="IPR000385">
    <property type="entry name" value="MoaA_NifB_PqqE_Fe-S-bd_CS"/>
</dbReference>
<evidence type="ECO:0000256" key="7">
    <source>
        <dbReference type="ARBA" id="ARBA00023014"/>
    </source>
</evidence>
<feature type="binding site" evidence="12">
    <location>
        <position position="95"/>
    </location>
    <ligand>
        <name>GTP</name>
        <dbReference type="ChEBI" id="CHEBI:37565"/>
    </ligand>
</feature>
<evidence type="ECO:0000256" key="6">
    <source>
        <dbReference type="ARBA" id="ARBA00023004"/>
    </source>
</evidence>
<name>A0A839SX64_AZOMA</name>
<dbReference type="GO" id="GO:0061799">
    <property type="term" value="F:cyclic pyranopterin monophosphate synthase activity"/>
    <property type="evidence" value="ECO:0007669"/>
    <property type="project" value="TreeGrafter"/>
</dbReference>
<comment type="function">
    <text evidence="12">Catalyzes the cyclization of GTP to (8S)-3',8-cyclo-7,8-dihydroguanosine 5'-triphosphate.</text>
</comment>
<keyword evidence="9 12" id="KW-0501">Molybdenum cofactor biosynthesis</keyword>
<comment type="subunit">
    <text evidence="12">Monomer and homodimer.</text>
</comment>
<dbReference type="InterPro" id="IPR013483">
    <property type="entry name" value="MoaA"/>
</dbReference>
<dbReference type="InterPro" id="IPR006638">
    <property type="entry name" value="Elp3/MiaA/NifB-like_rSAM"/>
</dbReference>
<feature type="binding site" evidence="12">
    <location>
        <position position="26"/>
    </location>
    <ligand>
        <name>[4Fe-4S] cluster</name>
        <dbReference type="ChEBI" id="CHEBI:49883"/>
        <label>1</label>
        <note>4Fe-4S-S-AdoMet</note>
    </ligand>
</feature>
<keyword evidence="5 12" id="KW-0547">Nucleotide-binding</keyword>
<dbReference type="InterPro" id="IPR007197">
    <property type="entry name" value="rSAM"/>
</dbReference>
<dbReference type="InterPro" id="IPR040064">
    <property type="entry name" value="MoaA-like"/>
</dbReference>
<keyword evidence="4 12" id="KW-0479">Metal-binding</keyword>
<dbReference type="Pfam" id="PF04055">
    <property type="entry name" value="Radical_SAM"/>
    <property type="match status" value="1"/>
</dbReference>
<protein>
    <recommendedName>
        <fullName evidence="1 12">GTP 3',8-cyclase</fullName>
        <ecNumber evidence="1 12">4.1.99.22</ecNumber>
    </recommendedName>
    <alternativeName>
        <fullName evidence="12">Molybdenum cofactor biosynthesis protein A</fullName>
    </alternativeName>
</protein>
<evidence type="ECO:0000256" key="8">
    <source>
        <dbReference type="ARBA" id="ARBA00023134"/>
    </source>
</evidence>
<dbReference type="InterPro" id="IPR013785">
    <property type="entry name" value="Aldolase_TIM"/>
</dbReference>
<keyword evidence="6 12" id="KW-0408">Iron</keyword>
<feature type="binding site" evidence="12">
    <location>
        <position position="22"/>
    </location>
    <ligand>
        <name>[4Fe-4S] cluster</name>
        <dbReference type="ChEBI" id="CHEBI:49883"/>
        <label>1</label>
        <note>4Fe-4S-S-AdoMet</note>
    </ligand>
</feature>
<dbReference type="InterPro" id="IPR050105">
    <property type="entry name" value="MoCo_biosynth_MoaA/MoaC"/>
</dbReference>
<keyword evidence="8 12" id="KW-0342">GTP-binding</keyword>
<feature type="binding site" evidence="12">
    <location>
        <begin position="257"/>
        <end position="259"/>
    </location>
    <ligand>
        <name>GTP</name>
        <dbReference type="ChEBI" id="CHEBI:37565"/>
    </ligand>
</feature>
<comment type="catalytic activity">
    <reaction evidence="11 12">
        <text>GTP + AH2 + S-adenosyl-L-methionine = (8S)-3',8-cyclo-7,8-dihydroguanosine 5'-triphosphate + 5'-deoxyadenosine + L-methionine + A + H(+)</text>
        <dbReference type="Rhea" id="RHEA:49576"/>
        <dbReference type="ChEBI" id="CHEBI:13193"/>
        <dbReference type="ChEBI" id="CHEBI:15378"/>
        <dbReference type="ChEBI" id="CHEBI:17319"/>
        <dbReference type="ChEBI" id="CHEBI:17499"/>
        <dbReference type="ChEBI" id="CHEBI:37565"/>
        <dbReference type="ChEBI" id="CHEBI:57844"/>
        <dbReference type="ChEBI" id="CHEBI:59789"/>
        <dbReference type="ChEBI" id="CHEBI:131766"/>
        <dbReference type="EC" id="4.1.99.22"/>
    </reaction>
</comment>
<dbReference type="GO" id="GO:0005525">
    <property type="term" value="F:GTP binding"/>
    <property type="evidence" value="ECO:0007669"/>
    <property type="project" value="UniProtKB-UniRule"/>
</dbReference>
<keyword evidence="15" id="KW-1185">Reference proteome</keyword>
<dbReference type="UniPathway" id="UPA00344"/>
<dbReference type="AlphaFoldDB" id="A0A839SX64"/>
<evidence type="ECO:0000256" key="1">
    <source>
        <dbReference type="ARBA" id="ARBA00012167"/>
    </source>
</evidence>
<dbReference type="Gene3D" id="3.20.20.70">
    <property type="entry name" value="Aldolase class I"/>
    <property type="match status" value="1"/>
</dbReference>
<proteinExistence type="inferred from homology"/>
<keyword evidence="3 12" id="KW-0949">S-adenosyl-L-methionine</keyword>
<dbReference type="RefSeq" id="WP_183164929.1">
    <property type="nucleotide sequence ID" value="NZ_JACHXI010000001.1"/>
</dbReference>
<dbReference type="GO" id="GO:0061798">
    <property type="term" value="F:GTP 3',8'-cyclase activity"/>
    <property type="evidence" value="ECO:0007669"/>
    <property type="project" value="UniProtKB-UniRule"/>
</dbReference>
<feature type="binding site" evidence="12">
    <location>
        <position position="155"/>
    </location>
    <ligand>
        <name>GTP</name>
        <dbReference type="ChEBI" id="CHEBI:37565"/>
    </ligand>
</feature>
<keyword evidence="2 12" id="KW-0004">4Fe-4S</keyword>
<comment type="pathway">
    <text evidence="12">Cofactor biosynthesis; molybdopterin biosynthesis.</text>
</comment>
<feature type="binding site" evidence="12">
    <location>
        <position position="119"/>
    </location>
    <ligand>
        <name>S-adenosyl-L-methionine</name>
        <dbReference type="ChEBI" id="CHEBI:59789"/>
    </ligand>
</feature>
<feature type="binding site" evidence="12">
    <location>
        <position position="252"/>
    </location>
    <ligand>
        <name>[4Fe-4S] cluster</name>
        <dbReference type="ChEBI" id="CHEBI:49883"/>
        <label>2</label>
        <note>4Fe-4S-substrate</note>
    </ligand>
</feature>
<evidence type="ECO:0000256" key="3">
    <source>
        <dbReference type="ARBA" id="ARBA00022691"/>
    </source>
</evidence>
<evidence type="ECO:0000256" key="2">
    <source>
        <dbReference type="ARBA" id="ARBA00022485"/>
    </source>
</evidence>
<evidence type="ECO:0000259" key="13">
    <source>
        <dbReference type="PROSITE" id="PS51918"/>
    </source>
</evidence>
<feature type="binding site" evidence="12">
    <location>
        <position position="189"/>
    </location>
    <ligand>
        <name>S-adenosyl-L-methionine</name>
        <dbReference type="ChEBI" id="CHEBI:59789"/>
    </ligand>
</feature>
<dbReference type="GO" id="GO:0006777">
    <property type="term" value="P:Mo-molybdopterin cofactor biosynthetic process"/>
    <property type="evidence" value="ECO:0007669"/>
    <property type="project" value="UniProtKB-UniRule"/>
</dbReference>
<feature type="binding site" evidence="12">
    <location>
        <position position="29"/>
    </location>
    <ligand>
        <name>[4Fe-4S] cluster</name>
        <dbReference type="ChEBI" id="CHEBI:49883"/>
        <label>1</label>
        <note>4Fe-4S-S-AdoMet</note>
    </ligand>
</feature>
<dbReference type="InterPro" id="IPR058240">
    <property type="entry name" value="rSAM_sf"/>
</dbReference>
<sequence length="324" mass="37415">MILHDNWGRQFRYLRLSLTDVCNMRCDYCLPDGYQRTHDDSFLDTAEAVRLVAAFARLGTRKLRLTGGEPTLRRDLPEIIRRGKQLPGIETVAVTTNGLKLGRHLESWREAGLDQINVSVDSLTPGNFALITGHDRLQQILQDIDQALADNWRLKVNAVLIRGQNDRELPAFLHWLRERPLTLRFIELMRTNDNADYYQRHHLRGETWLRQLVQQGWEELERKEDAGPAREFRHPDYAGRIGFILPYASHFCASCNRLRVSARGDLHLCLFTEQGYSLRDLLQHDDQQDELCARLQRLLENKGEHHPLLAEQSGGNRHFAAIGG</sequence>
<dbReference type="InterPro" id="IPR010505">
    <property type="entry name" value="MoaA_twitch"/>
</dbReference>
<dbReference type="SFLD" id="SFLDS00029">
    <property type="entry name" value="Radical_SAM"/>
    <property type="match status" value="1"/>
</dbReference>
<dbReference type="GO" id="GO:0051539">
    <property type="term" value="F:4 iron, 4 sulfur cluster binding"/>
    <property type="evidence" value="ECO:0007669"/>
    <property type="project" value="UniProtKB-UniRule"/>
</dbReference>
<evidence type="ECO:0000256" key="4">
    <source>
        <dbReference type="ARBA" id="ARBA00022723"/>
    </source>
</evidence>
<organism evidence="14 15">
    <name type="scientific">Azomonas macrocytogenes</name>
    <name type="common">Azotobacter macrocytogenes</name>
    <dbReference type="NCBI Taxonomy" id="69962"/>
    <lineage>
        <taxon>Bacteria</taxon>
        <taxon>Pseudomonadati</taxon>
        <taxon>Pseudomonadota</taxon>
        <taxon>Gammaproteobacteria</taxon>
        <taxon>Pseudomonadales</taxon>
        <taxon>Pseudomonadaceae</taxon>
        <taxon>Azomonas</taxon>
    </lineage>
</organism>
<feature type="binding site" evidence="12">
    <location>
        <position position="68"/>
    </location>
    <ligand>
        <name>S-adenosyl-L-methionine</name>
        <dbReference type="ChEBI" id="CHEBI:59789"/>
    </ligand>
</feature>
<dbReference type="NCBIfam" id="TIGR02666">
    <property type="entry name" value="moaA"/>
    <property type="match status" value="1"/>
</dbReference>
<feature type="domain" description="Radical SAM core" evidence="13">
    <location>
        <begin position="6"/>
        <end position="230"/>
    </location>
</feature>
<feature type="binding site" evidence="12">
    <location>
        <position position="28"/>
    </location>
    <ligand>
        <name>S-adenosyl-L-methionine</name>
        <dbReference type="ChEBI" id="CHEBI:59789"/>
    </ligand>
</feature>
<dbReference type="EC" id="4.1.99.22" evidence="1 12"/>
<dbReference type="PANTHER" id="PTHR22960:SF28">
    <property type="entry name" value="GTP 3',8-CYCLASE"/>
    <property type="match status" value="1"/>
</dbReference>
<dbReference type="SFLD" id="SFLDG01383">
    <property type="entry name" value="cyclic_pyranopterin_phosphate"/>
    <property type="match status" value="1"/>
</dbReference>
<dbReference type="EMBL" id="JACHXI010000001">
    <property type="protein sequence ID" value="MBB3101961.1"/>
    <property type="molecule type" value="Genomic_DNA"/>
</dbReference>
<dbReference type="GO" id="GO:1904047">
    <property type="term" value="F:S-adenosyl-L-methionine binding"/>
    <property type="evidence" value="ECO:0007669"/>
    <property type="project" value="UniProtKB-UniRule"/>
</dbReference>
<dbReference type="SMART" id="SM00729">
    <property type="entry name" value="Elp3"/>
    <property type="match status" value="1"/>
</dbReference>
<dbReference type="HAMAP" id="MF_01225_B">
    <property type="entry name" value="MoaA_B"/>
    <property type="match status" value="1"/>
</dbReference>